<dbReference type="GO" id="GO:0043531">
    <property type="term" value="F:ADP binding"/>
    <property type="evidence" value="ECO:0007669"/>
    <property type="project" value="InterPro"/>
</dbReference>
<dbReference type="Gene3D" id="3.40.50.300">
    <property type="entry name" value="P-loop containing nucleotide triphosphate hydrolases"/>
    <property type="match status" value="1"/>
</dbReference>
<organism evidence="2 3">
    <name type="scientific">Lentzea waywayandensis</name>
    <dbReference type="NCBI Taxonomy" id="84724"/>
    <lineage>
        <taxon>Bacteria</taxon>
        <taxon>Bacillati</taxon>
        <taxon>Actinomycetota</taxon>
        <taxon>Actinomycetes</taxon>
        <taxon>Pseudonocardiales</taxon>
        <taxon>Pseudonocardiaceae</taxon>
        <taxon>Lentzea</taxon>
    </lineage>
</organism>
<dbReference type="InterPro" id="IPR011990">
    <property type="entry name" value="TPR-like_helical_dom_sf"/>
</dbReference>
<feature type="domain" description="NB-ARC" evidence="1">
    <location>
        <begin position="66"/>
        <end position="220"/>
    </location>
</feature>
<dbReference type="InterPro" id="IPR019734">
    <property type="entry name" value="TPR_rpt"/>
</dbReference>
<dbReference type="SMART" id="SM00028">
    <property type="entry name" value="TPR"/>
    <property type="match status" value="5"/>
</dbReference>
<dbReference type="PANTHER" id="PTHR47691">
    <property type="entry name" value="REGULATOR-RELATED"/>
    <property type="match status" value="1"/>
</dbReference>
<dbReference type="Pfam" id="PF00931">
    <property type="entry name" value="NB-ARC"/>
    <property type="match status" value="1"/>
</dbReference>
<dbReference type="AlphaFoldDB" id="A0A1I6DNE8"/>
<dbReference type="SUPFAM" id="SSF52540">
    <property type="entry name" value="P-loop containing nucleoside triphosphate hydrolases"/>
    <property type="match status" value="1"/>
</dbReference>
<dbReference type="SUPFAM" id="SSF48452">
    <property type="entry name" value="TPR-like"/>
    <property type="match status" value="2"/>
</dbReference>
<dbReference type="InterPro" id="IPR027417">
    <property type="entry name" value="P-loop_NTPase"/>
</dbReference>
<keyword evidence="3" id="KW-1185">Reference proteome</keyword>
<dbReference type="PANTHER" id="PTHR47691:SF3">
    <property type="entry name" value="HTH-TYPE TRANSCRIPTIONAL REGULATOR RV0890C-RELATED"/>
    <property type="match status" value="1"/>
</dbReference>
<evidence type="ECO:0000259" key="1">
    <source>
        <dbReference type="Pfam" id="PF00931"/>
    </source>
</evidence>
<dbReference type="STRING" id="84724.SAMN04488564_1021111"/>
<proteinExistence type="predicted"/>
<dbReference type="Gene3D" id="1.25.40.10">
    <property type="entry name" value="Tetratricopeptide repeat domain"/>
    <property type="match status" value="1"/>
</dbReference>
<name>A0A1I6DNE8_9PSEU</name>
<reference evidence="3" key="1">
    <citation type="submission" date="2016-10" db="EMBL/GenBank/DDBJ databases">
        <authorList>
            <person name="Varghese N."/>
            <person name="Submissions S."/>
        </authorList>
    </citation>
    <scope>NUCLEOTIDE SEQUENCE [LARGE SCALE GENOMIC DNA]</scope>
    <source>
        <strain evidence="3">DSM 44232</strain>
    </source>
</reference>
<protein>
    <submittedName>
        <fullName evidence="2">Predicted ATPase</fullName>
    </submittedName>
</protein>
<accession>A0A1I6DNE8</accession>
<dbReference type="InterPro" id="IPR002182">
    <property type="entry name" value="NB-ARC"/>
</dbReference>
<dbReference type="PRINTS" id="PR00364">
    <property type="entry name" value="DISEASERSIST"/>
</dbReference>
<sequence length="752" mass="81889">MSGAAGSVVQAGEVHGGLYINQARSSSDAGPPRQLPADVRGFVNRVVELRRLDRVFEERKTAFAAPAVVLLAGTAGVGKTSLAVHWAQRVRGHFPDGQLYINLRGYDPGAPVGPEAALNLFLQALGVRANAIPSDLQAKAMLYRSLVADRRVLVVLDNAATVNQVRPLLPGTESCLLLVTSRNRMPGLVSRDGAVRLTVDVLNEAEAVTLLRNLVAEHRDDETSELNELAQLCARLPLALRIAAERAAARPWMALSELIHDLRDESELWGALSNADDDEVDAVRTVFAWSYRALPQTAARLFRRLGLHPGPEFGLGAVAALAGLTVSAARRGVEVLLAGHLIEQTGPDRYQLHDLLRAYAVDQVRQEESPDEQRVGVLRMLTWYLGSARQAHLAVSRGDRHLRIEAEIGELPSAPEAFAGREQALAWYTKEKANLMAAVRAAAQNRFDHIAWQLPGLLAAIYDSHDSADAWLLAEQIGLSAARRTGDRYGQAVLLDRQGIKFRKLRRWDEALACFREALEVFDSLDNGLGRVRVTNGVGLVHLEAARFQQARESFEQTIEAEQVSGGGLSMWALATVNLGETHLKLGSPEKTLSCVEDAMPTLRQLDDVVVEAVATRLRGIAQRELGMLAECRRSLEDAVKLTRRAGNLAAEGEIHVELARLQILEGCPAEALVSAQRGNVLAQQFKVTVVEAQALDVIGVAYQELGRRPDAAPFHRRAVDLYQAISDVAGERVATAHLTTATETEEDSDDG</sequence>
<gene>
    <name evidence="2" type="ORF">SAMN04488564_1021111</name>
</gene>
<evidence type="ECO:0000313" key="2">
    <source>
        <dbReference type="EMBL" id="SFR06954.1"/>
    </source>
</evidence>
<dbReference type="Proteomes" id="UP000198583">
    <property type="component" value="Unassembled WGS sequence"/>
</dbReference>
<dbReference type="EMBL" id="FOYL01000002">
    <property type="protein sequence ID" value="SFR06954.1"/>
    <property type="molecule type" value="Genomic_DNA"/>
</dbReference>
<evidence type="ECO:0000313" key="3">
    <source>
        <dbReference type="Proteomes" id="UP000198583"/>
    </source>
</evidence>
<dbReference type="Pfam" id="PF13374">
    <property type="entry name" value="TPR_10"/>
    <property type="match status" value="1"/>
</dbReference>
<dbReference type="Pfam" id="PF13424">
    <property type="entry name" value="TPR_12"/>
    <property type="match status" value="1"/>
</dbReference>